<evidence type="ECO:0000256" key="3">
    <source>
        <dbReference type="ARBA" id="ARBA00022475"/>
    </source>
</evidence>
<feature type="domain" description="Phosphotransferase system EIIC" evidence="10">
    <location>
        <begin position="38"/>
        <end position="375"/>
    </location>
</feature>
<keyword evidence="2" id="KW-0813">Transport</keyword>
<dbReference type="AlphaFoldDB" id="A0A2W5UU31"/>
<name>A0A2W5UU31_9CORY</name>
<feature type="transmembrane region" description="Helical" evidence="9">
    <location>
        <begin position="202"/>
        <end position="220"/>
    </location>
</feature>
<comment type="subcellular location">
    <subcellularLocation>
        <location evidence="1">Cell membrane</location>
        <topology evidence="1">Multi-pass membrane protein</topology>
    </subcellularLocation>
</comment>
<dbReference type="EMBL" id="QFRA01000001">
    <property type="protein sequence ID" value="PZR06804.1"/>
    <property type="molecule type" value="Genomic_DNA"/>
</dbReference>
<protein>
    <submittedName>
        <fullName evidence="11">Regulator</fullName>
    </submittedName>
</protein>
<evidence type="ECO:0000313" key="12">
    <source>
        <dbReference type="Proteomes" id="UP000249432"/>
    </source>
</evidence>
<feature type="transmembrane region" description="Helical" evidence="9">
    <location>
        <begin position="103"/>
        <end position="122"/>
    </location>
</feature>
<reference evidence="11 12" key="1">
    <citation type="submission" date="2017-08" db="EMBL/GenBank/DDBJ databases">
        <title>Infants hospitalized years apart are colonized by the same room-sourced microbial strains.</title>
        <authorList>
            <person name="Brooks B."/>
            <person name="Olm M.R."/>
            <person name="Firek B.A."/>
            <person name="Baker R."/>
            <person name="Thomas B.C."/>
            <person name="Morowitz M.J."/>
            <person name="Banfield J.F."/>
        </authorList>
    </citation>
    <scope>NUCLEOTIDE SEQUENCE [LARGE SCALE GENOMIC DNA]</scope>
    <source>
        <strain evidence="11">S2_003_000_R1_3</strain>
    </source>
</reference>
<keyword evidence="4" id="KW-0762">Sugar transport</keyword>
<feature type="transmembrane region" description="Helical" evidence="9">
    <location>
        <begin position="340"/>
        <end position="362"/>
    </location>
</feature>
<accession>A0A2W5UU31</accession>
<dbReference type="InterPro" id="IPR003352">
    <property type="entry name" value="PTS_EIIC"/>
</dbReference>
<keyword evidence="7 9" id="KW-0472">Membrane</keyword>
<keyword evidence="6 9" id="KW-1133">Transmembrane helix</keyword>
<evidence type="ECO:0000256" key="1">
    <source>
        <dbReference type="ARBA" id="ARBA00004651"/>
    </source>
</evidence>
<keyword evidence="3" id="KW-1003">Cell membrane</keyword>
<evidence type="ECO:0000256" key="8">
    <source>
        <dbReference type="SAM" id="MobiDB-lite"/>
    </source>
</evidence>
<evidence type="ECO:0000313" key="11">
    <source>
        <dbReference type="EMBL" id="PZR06804.1"/>
    </source>
</evidence>
<feature type="transmembrane region" description="Helical" evidence="9">
    <location>
        <begin position="286"/>
        <end position="305"/>
    </location>
</feature>
<feature type="region of interest" description="Disordered" evidence="8">
    <location>
        <begin position="1"/>
        <end position="26"/>
    </location>
</feature>
<evidence type="ECO:0000256" key="5">
    <source>
        <dbReference type="ARBA" id="ARBA00022692"/>
    </source>
</evidence>
<evidence type="ECO:0000259" key="10">
    <source>
        <dbReference type="Pfam" id="PF13303"/>
    </source>
</evidence>
<comment type="caution">
    <text evidence="11">The sequence shown here is derived from an EMBL/GenBank/DDBJ whole genome shotgun (WGS) entry which is preliminary data.</text>
</comment>
<evidence type="ECO:0000256" key="6">
    <source>
        <dbReference type="ARBA" id="ARBA00022989"/>
    </source>
</evidence>
<dbReference type="GO" id="GO:0008982">
    <property type="term" value="F:protein-N(PI)-phosphohistidine-sugar phosphotransferase activity"/>
    <property type="evidence" value="ECO:0007669"/>
    <property type="project" value="InterPro"/>
</dbReference>
<evidence type="ECO:0000256" key="4">
    <source>
        <dbReference type="ARBA" id="ARBA00022597"/>
    </source>
</evidence>
<feature type="transmembrane region" description="Helical" evidence="9">
    <location>
        <begin position="75"/>
        <end position="96"/>
    </location>
</feature>
<evidence type="ECO:0000256" key="7">
    <source>
        <dbReference type="ARBA" id="ARBA00023136"/>
    </source>
</evidence>
<gene>
    <name evidence="11" type="ORF">DI525_00555</name>
</gene>
<proteinExistence type="predicted"/>
<feature type="transmembrane region" description="Helical" evidence="9">
    <location>
        <begin position="160"/>
        <end position="182"/>
    </location>
</feature>
<feature type="transmembrane region" description="Helical" evidence="9">
    <location>
        <begin position="232"/>
        <end position="258"/>
    </location>
</feature>
<organism evidence="11 12">
    <name type="scientific">Corynebacterium kroppenstedtii</name>
    <dbReference type="NCBI Taxonomy" id="161879"/>
    <lineage>
        <taxon>Bacteria</taxon>
        <taxon>Bacillati</taxon>
        <taxon>Actinomycetota</taxon>
        <taxon>Actinomycetes</taxon>
        <taxon>Mycobacteriales</taxon>
        <taxon>Corynebacteriaceae</taxon>
        <taxon>Corynebacterium</taxon>
    </lineage>
</organism>
<evidence type="ECO:0000256" key="9">
    <source>
        <dbReference type="SAM" id="Phobius"/>
    </source>
</evidence>
<dbReference type="Proteomes" id="UP000249432">
    <property type="component" value="Unassembled WGS sequence"/>
</dbReference>
<feature type="transmembrane region" description="Helical" evidence="9">
    <location>
        <begin position="134"/>
        <end position="153"/>
    </location>
</feature>
<dbReference type="GO" id="GO:0005886">
    <property type="term" value="C:plasma membrane"/>
    <property type="evidence" value="ECO:0007669"/>
    <property type="project" value="UniProtKB-SubCell"/>
</dbReference>
<feature type="transmembrane region" description="Helical" evidence="9">
    <location>
        <begin position="312"/>
        <end position="328"/>
    </location>
</feature>
<evidence type="ECO:0000256" key="2">
    <source>
        <dbReference type="ARBA" id="ARBA00022448"/>
    </source>
</evidence>
<feature type="transmembrane region" description="Helical" evidence="9">
    <location>
        <begin position="36"/>
        <end position="55"/>
    </location>
</feature>
<dbReference type="GO" id="GO:0009401">
    <property type="term" value="P:phosphoenolpyruvate-dependent sugar phosphotransferase system"/>
    <property type="evidence" value="ECO:0007669"/>
    <property type="project" value="InterPro"/>
</dbReference>
<keyword evidence="5 9" id="KW-0812">Transmembrane</keyword>
<sequence length="379" mass="39350">MKEAAAPEQRVQLDESPINNTQTGERYSPRMGLGEFTMNVLNGISVAVVVALVPQALLGELFKALLPVFPQGKEIIGMVSVASSMLPIAIGLLVAMQFKMTHIQTATVAISAVMGSGVVKGINSDGFLQLKGTGLVINTGLTAAFAVIMILLIGDRLKSYTILVLPPTVIVVAGGLGKFVTYPAVLVFTKWLGNLVVGAVDLQPIMMGLILSIAFGLMMASPISTVGIATAIFLSGIASGVANVGCCAVAFTMMWAGWKVNGPGGSLVHVVGSAKVQVANMMRRPIALLPAMVACGISGIVAGLFRVQGTPISAGFGISGLVGPLAALNADGWGWSVRNILIVVLVYAVVPCVSGYFAVALFDKRLGVTNQDMYALKFD</sequence>
<dbReference type="Pfam" id="PF13303">
    <property type="entry name" value="PTS_EIIC_2"/>
    <property type="match status" value="1"/>
</dbReference>